<dbReference type="PANTHER" id="PTHR37838">
    <property type="entry name" value="NA(+)-TRANSLOCATING NADH-QUINONE REDUCTASE SUBUNIT C"/>
    <property type="match status" value="1"/>
</dbReference>
<protein>
    <recommendedName>
        <fullName evidence="16 17">Na(+)-translocating NADH-quinone reductase subunit C</fullName>
        <shortName evidence="16 17">Na(+)-NQR subunit C</shortName>
        <shortName evidence="16 17">Na(+)-translocating NQR subunit C</shortName>
        <ecNumber evidence="16 17">7.2.1.1</ecNumber>
    </recommendedName>
    <alternativeName>
        <fullName evidence="16 17">NQR complex subunit C</fullName>
    </alternativeName>
    <alternativeName>
        <fullName evidence="16 17">NQR-1 subunit C</fullName>
    </alternativeName>
</protein>
<keyword evidence="8 16" id="KW-1278">Translocase</keyword>
<name>A0A423PRW3_9GAMM</name>
<evidence type="ECO:0000256" key="12">
    <source>
        <dbReference type="ARBA" id="ARBA00023065"/>
    </source>
</evidence>
<dbReference type="GO" id="GO:0016655">
    <property type="term" value="F:oxidoreductase activity, acting on NAD(P)H, quinone or similar compound as acceptor"/>
    <property type="evidence" value="ECO:0007669"/>
    <property type="project" value="UniProtKB-UniRule"/>
</dbReference>
<keyword evidence="7 16" id="KW-0812">Transmembrane</keyword>
<evidence type="ECO:0000256" key="10">
    <source>
        <dbReference type="ARBA" id="ARBA00023027"/>
    </source>
</evidence>
<accession>A0A423PRW3</accession>
<keyword evidence="14 16" id="KW-0472">Membrane</keyword>
<evidence type="ECO:0000256" key="2">
    <source>
        <dbReference type="ARBA" id="ARBA00022475"/>
    </source>
</evidence>
<feature type="modified residue" description="FMN phosphoryl threonine" evidence="16">
    <location>
        <position position="234"/>
    </location>
</feature>
<dbReference type="GO" id="GO:0005886">
    <property type="term" value="C:plasma membrane"/>
    <property type="evidence" value="ECO:0007669"/>
    <property type="project" value="UniProtKB-SubCell"/>
</dbReference>
<evidence type="ECO:0000313" key="19">
    <source>
        <dbReference type="EMBL" id="ROO28345.1"/>
    </source>
</evidence>
<keyword evidence="4 16" id="KW-0597">Phosphoprotein</keyword>
<comment type="cofactor">
    <cofactor evidence="16 17">
        <name>FMN</name>
        <dbReference type="ChEBI" id="CHEBI:58210"/>
    </cofactor>
</comment>
<dbReference type="PIRSF" id="PIRSF009437">
    <property type="entry name" value="NQR-1_subunit_C"/>
    <property type="match status" value="1"/>
</dbReference>
<keyword evidence="9 16" id="KW-1133">Transmembrane helix</keyword>
<evidence type="ECO:0000256" key="7">
    <source>
        <dbReference type="ARBA" id="ARBA00022692"/>
    </source>
</evidence>
<dbReference type="EC" id="7.2.1.1" evidence="16 17"/>
<comment type="subcellular location">
    <subcellularLocation>
        <location evidence="16">Cell membrane</location>
        <topology evidence="16">Single-pass membrane protein</topology>
    </subcellularLocation>
</comment>
<evidence type="ECO:0000256" key="1">
    <source>
        <dbReference type="ARBA" id="ARBA00022448"/>
    </source>
</evidence>
<keyword evidence="3" id="KW-0997">Cell inner membrane</keyword>
<organism evidence="19 20">
    <name type="scientific">Salinisphaera orenii MK-B5</name>
    <dbReference type="NCBI Taxonomy" id="856730"/>
    <lineage>
        <taxon>Bacteria</taxon>
        <taxon>Pseudomonadati</taxon>
        <taxon>Pseudomonadota</taxon>
        <taxon>Gammaproteobacteria</taxon>
        <taxon>Salinisphaerales</taxon>
        <taxon>Salinisphaeraceae</taxon>
        <taxon>Salinisphaera</taxon>
    </lineage>
</organism>
<evidence type="ECO:0000256" key="14">
    <source>
        <dbReference type="ARBA" id="ARBA00023136"/>
    </source>
</evidence>
<evidence type="ECO:0000256" key="17">
    <source>
        <dbReference type="PIRNR" id="PIRNR009437"/>
    </source>
</evidence>
<evidence type="ECO:0000256" key="15">
    <source>
        <dbReference type="ARBA" id="ARBA00023201"/>
    </source>
</evidence>
<comment type="catalytic activity">
    <reaction evidence="16 17">
        <text>a ubiquinone + n Na(+)(in) + NADH + H(+) = a ubiquinol + n Na(+)(out) + NAD(+)</text>
        <dbReference type="Rhea" id="RHEA:47748"/>
        <dbReference type="Rhea" id="RHEA-COMP:9565"/>
        <dbReference type="Rhea" id="RHEA-COMP:9566"/>
        <dbReference type="ChEBI" id="CHEBI:15378"/>
        <dbReference type="ChEBI" id="CHEBI:16389"/>
        <dbReference type="ChEBI" id="CHEBI:17976"/>
        <dbReference type="ChEBI" id="CHEBI:29101"/>
        <dbReference type="ChEBI" id="CHEBI:57540"/>
        <dbReference type="ChEBI" id="CHEBI:57945"/>
        <dbReference type="EC" id="7.2.1.1"/>
    </reaction>
</comment>
<comment type="subunit">
    <text evidence="16 17">Composed of six subunits; NqrA, NqrB, NqrC, NqrD, NqrE and NqrF.</text>
</comment>
<reference evidence="19 20" key="1">
    <citation type="submission" date="2013-10" db="EMBL/GenBank/DDBJ databases">
        <title>Salinisphaera orenii MK-B5 Genome Sequencing.</title>
        <authorList>
            <person name="Lai Q."/>
            <person name="Li C."/>
            <person name="Shao Z."/>
        </authorList>
    </citation>
    <scope>NUCLEOTIDE SEQUENCE [LARGE SCALE GENOMIC DNA]</scope>
    <source>
        <strain evidence="19 20">MK-B5</strain>
    </source>
</reference>
<keyword evidence="11 16" id="KW-0915">Sodium</keyword>
<dbReference type="NCBIfam" id="NF003749">
    <property type="entry name" value="PRK05346.1-5"/>
    <property type="match status" value="1"/>
</dbReference>
<evidence type="ECO:0000256" key="13">
    <source>
        <dbReference type="ARBA" id="ARBA00023075"/>
    </source>
</evidence>
<dbReference type="RefSeq" id="WP_123630702.1">
    <property type="nucleotide sequence ID" value="NZ_AYKH01000010.1"/>
</dbReference>
<evidence type="ECO:0000256" key="16">
    <source>
        <dbReference type="HAMAP-Rule" id="MF_00427"/>
    </source>
</evidence>
<keyword evidence="10 16" id="KW-0520">NAD</keyword>
<keyword evidence="20" id="KW-1185">Reference proteome</keyword>
<keyword evidence="1 16" id="KW-0813">Transport</keyword>
<sequence>MPGIISFSRDGVGYVVVVALAVCLVCSVLVASAATFLKPMQTVNAKADRRSNILEVAGLPAGPGVDVNEVFRERIDARVVDLSSGELVEAREAKNFDQRAAASDPDQSVKIPPARDVADIKRRAKNAEVYLVKDENGELETIVLPVHGYGLWSTMYGFLALAPDANTVKGIKYYEQGETPGLGGEVENPRWRAKWDGKKVYGASGEVQLSVIKGSVGGNTPNAEYKVDGLSGATLTSRGVSNTIHYWLGENGFKPFLKKLRDGDLAAQG</sequence>
<dbReference type="Pfam" id="PF04205">
    <property type="entry name" value="FMN_bind"/>
    <property type="match status" value="1"/>
</dbReference>
<evidence type="ECO:0000313" key="20">
    <source>
        <dbReference type="Proteomes" id="UP000283993"/>
    </source>
</evidence>
<gene>
    <name evidence="16" type="primary">nqrC</name>
    <name evidence="19" type="ORF">SAOR_06460</name>
</gene>
<dbReference type="NCBIfam" id="TIGR01938">
    <property type="entry name" value="nqrC"/>
    <property type="match status" value="1"/>
</dbReference>
<proteinExistence type="inferred from homology"/>
<evidence type="ECO:0000256" key="5">
    <source>
        <dbReference type="ARBA" id="ARBA00022630"/>
    </source>
</evidence>
<dbReference type="HAMAP" id="MF_00427">
    <property type="entry name" value="NqrC"/>
    <property type="match status" value="1"/>
</dbReference>
<dbReference type="InterPro" id="IPR007329">
    <property type="entry name" value="FMN-bd"/>
</dbReference>
<evidence type="ECO:0000256" key="9">
    <source>
        <dbReference type="ARBA" id="ARBA00022989"/>
    </source>
</evidence>
<keyword evidence="6 16" id="KW-0288">FMN</keyword>
<comment type="function">
    <text evidence="16">NQR complex catalyzes the reduction of ubiquinone-1 to ubiquinol by two successive reactions, coupled with the transport of Na(+) ions from the cytoplasm to the periplasm. NqrA to NqrE are probably involved in the second step, the conversion of ubisemiquinone to ubiquinol.</text>
</comment>
<keyword evidence="5 16" id="KW-0285">Flavoprotein</keyword>
<keyword evidence="15 16" id="KW-0739">Sodium transport</keyword>
<evidence type="ECO:0000256" key="6">
    <source>
        <dbReference type="ARBA" id="ARBA00022643"/>
    </source>
</evidence>
<evidence type="ECO:0000256" key="4">
    <source>
        <dbReference type="ARBA" id="ARBA00022553"/>
    </source>
</evidence>
<comment type="similarity">
    <text evidence="16 17">Belongs to the NqrC family.</text>
</comment>
<keyword evidence="2 16" id="KW-1003">Cell membrane</keyword>
<keyword evidence="12 16" id="KW-0406">Ion transport</keyword>
<keyword evidence="13 16" id="KW-0830">Ubiquinone</keyword>
<comment type="caution">
    <text evidence="16">Lacks conserved residue(s) required for the propagation of feature annotation.</text>
</comment>
<dbReference type="AlphaFoldDB" id="A0A423PRW3"/>
<evidence type="ECO:0000259" key="18">
    <source>
        <dbReference type="SMART" id="SM00900"/>
    </source>
</evidence>
<feature type="transmembrane region" description="Helical" evidence="16">
    <location>
        <begin position="12"/>
        <end position="37"/>
    </location>
</feature>
<evidence type="ECO:0000256" key="11">
    <source>
        <dbReference type="ARBA" id="ARBA00023053"/>
    </source>
</evidence>
<evidence type="ECO:0000256" key="3">
    <source>
        <dbReference type="ARBA" id="ARBA00022519"/>
    </source>
</evidence>
<dbReference type="GO" id="GO:0006814">
    <property type="term" value="P:sodium ion transport"/>
    <property type="evidence" value="ECO:0007669"/>
    <property type="project" value="UniProtKB-UniRule"/>
</dbReference>
<dbReference type="GO" id="GO:0010181">
    <property type="term" value="F:FMN binding"/>
    <property type="evidence" value="ECO:0007669"/>
    <property type="project" value="UniProtKB-UniRule"/>
</dbReference>
<dbReference type="Proteomes" id="UP000283993">
    <property type="component" value="Unassembled WGS sequence"/>
</dbReference>
<dbReference type="SMART" id="SM00900">
    <property type="entry name" value="FMN_bind"/>
    <property type="match status" value="1"/>
</dbReference>
<feature type="domain" description="FMN-binding" evidence="18">
    <location>
        <begin position="150"/>
        <end position="251"/>
    </location>
</feature>
<comment type="caution">
    <text evidence="19">The sequence shown here is derived from an EMBL/GenBank/DDBJ whole genome shotgun (WGS) entry which is preliminary data.</text>
</comment>
<dbReference type="PANTHER" id="PTHR37838:SF1">
    <property type="entry name" value="NA(+)-TRANSLOCATING NADH-QUINONE REDUCTASE SUBUNIT C"/>
    <property type="match status" value="1"/>
</dbReference>
<evidence type="ECO:0000256" key="8">
    <source>
        <dbReference type="ARBA" id="ARBA00022967"/>
    </source>
</evidence>
<dbReference type="EMBL" id="AYKH01000010">
    <property type="protein sequence ID" value="ROO28345.1"/>
    <property type="molecule type" value="Genomic_DNA"/>
</dbReference>
<dbReference type="InterPro" id="IPR010204">
    <property type="entry name" value="NqrC"/>
</dbReference>